<sequence>MAPSTLESTTFFFLTYVSFLKKATRWSFRLHSWLGLATGLFLLLFGLTGSALVFRPELDRWANPELHQLTPGPTTVSIDRMYRMLVRRYPNLTKIVLHDFPQGPADSYEFMLYRNLSRVQDAYLYFVVIDPYTGRILREGGYDEIGPSFWRWLNLFHYSFQAGAPGKLLGAVLGVTMILSLLTGLVIYRKHVWNVLRFRERINWKNRHRALSSLHRVVGVWSLLFNVLLFGTGLVMNATYFDPATWRLKPPIQNQVVPVSLDALLSRSKQRVPGFEPIAINIPTTAGQPILVRGHFPQTTFFLYQGKASHIAFDAQTGQLLTVDPIEHQPFGKRFHWASYQAHIGLFGGLPIRWLYVVLGLTPGLLSLTGAWLWYRRTRFKRQPKLVAA</sequence>
<dbReference type="PANTHER" id="PTHR34219:SF3">
    <property type="entry name" value="BLL7967 PROTEIN"/>
    <property type="match status" value="1"/>
</dbReference>
<feature type="transmembrane region" description="Helical" evidence="1">
    <location>
        <begin position="30"/>
        <end position="54"/>
    </location>
</feature>
<dbReference type="RefSeq" id="WP_169551580.1">
    <property type="nucleotide sequence ID" value="NZ_CP051677.1"/>
</dbReference>
<feature type="transmembrane region" description="Helical" evidence="1">
    <location>
        <begin position="217"/>
        <end position="241"/>
    </location>
</feature>
<protein>
    <submittedName>
        <fullName evidence="2">PepSY domain-containing protein</fullName>
    </submittedName>
</protein>
<dbReference type="InterPro" id="IPR005625">
    <property type="entry name" value="PepSY-ass_TM"/>
</dbReference>
<gene>
    <name evidence="2" type="ORF">HH216_15220</name>
</gene>
<dbReference type="Proteomes" id="UP000501128">
    <property type="component" value="Chromosome"/>
</dbReference>
<evidence type="ECO:0000313" key="2">
    <source>
        <dbReference type="EMBL" id="QJD79616.1"/>
    </source>
</evidence>
<reference evidence="2 3" key="1">
    <citation type="submission" date="2020-04" db="EMBL/GenBank/DDBJ databases">
        <title>Genome sequencing of novel species.</title>
        <authorList>
            <person name="Heo J."/>
            <person name="Kim S.-J."/>
            <person name="Kim J.-S."/>
            <person name="Hong S.-B."/>
            <person name="Kwon S.-W."/>
        </authorList>
    </citation>
    <scope>NUCLEOTIDE SEQUENCE [LARGE SCALE GENOMIC DNA]</scope>
    <source>
        <strain evidence="2 3">CJU-R4</strain>
    </source>
</reference>
<dbReference type="Pfam" id="PF03929">
    <property type="entry name" value="PepSY_TM"/>
    <property type="match status" value="1"/>
</dbReference>
<proteinExistence type="predicted"/>
<organism evidence="2 3">
    <name type="scientific">Spirosoma rhododendri</name>
    <dbReference type="NCBI Taxonomy" id="2728024"/>
    <lineage>
        <taxon>Bacteria</taxon>
        <taxon>Pseudomonadati</taxon>
        <taxon>Bacteroidota</taxon>
        <taxon>Cytophagia</taxon>
        <taxon>Cytophagales</taxon>
        <taxon>Cytophagaceae</taxon>
        <taxon>Spirosoma</taxon>
    </lineage>
</organism>
<keyword evidence="1" id="KW-0812">Transmembrane</keyword>
<evidence type="ECO:0000313" key="3">
    <source>
        <dbReference type="Proteomes" id="UP000501128"/>
    </source>
</evidence>
<name>A0A7L5DMI5_9BACT</name>
<keyword evidence="3" id="KW-1185">Reference proteome</keyword>
<accession>A0A7L5DMI5</accession>
<feature type="transmembrane region" description="Helical" evidence="1">
    <location>
        <begin position="354"/>
        <end position="375"/>
    </location>
</feature>
<dbReference type="EMBL" id="CP051677">
    <property type="protein sequence ID" value="QJD79616.1"/>
    <property type="molecule type" value="Genomic_DNA"/>
</dbReference>
<dbReference type="KEGG" id="srho:HH216_15220"/>
<keyword evidence="1" id="KW-1133">Transmembrane helix</keyword>
<feature type="transmembrane region" description="Helical" evidence="1">
    <location>
        <begin position="168"/>
        <end position="188"/>
    </location>
</feature>
<keyword evidence="1" id="KW-0472">Membrane</keyword>
<evidence type="ECO:0000256" key="1">
    <source>
        <dbReference type="SAM" id="Phobius"/>
    </source>
</evidence>
<dbReference type="AlphaFoldDB" id="A0A7L5DMI5"/>
<dbReference type="PANTHER" id="PTHR34219">
    <property type="entry name" value="IRON-REGULATED INNER MEMBRANE PROTEIN-RELATED"/>
    <property type="match status" value="1"/>
</dbReference>